<reference evidence="5" key="1">
    <citation type="submission" date="2018-05" db="EMBL/GenBank/DDBJ databases">
        <authorList>
            <person name="Lanie J.A."/>
            <person name="Ng W.-L."/>
            <person name="Kazmierczak K.M."/>
            <person name="Andrzejewski T.M."/>
            <person name="Davidsen T.M."/>
            <person name="Wayne K.J."/>
            <person name="Tettelin H."/>
            <person name="Glass J.I."/>
            <person name="Rusch D."/>
            <person name="Podicherti R."/>
            <person name="Tsui H.-C.T."/>
            <person name="Winkler M.E."/>
        </authorList>
    </citation>
    <scope>NUCLEOTIDE SEQUENCE</scope>
</reference>
<keyword evidence="1" id="KW-0547">Nucleotide-binding</keyword>
<dbReference type="GO" id="GO:0006310">
    <property type="term" value="P:DNA recombination"/>
    <property type="evidence" value="ECO:0007669"/>
    <property type="project" value="TreeGrafter"/>
</dbReference>
<dbReference type="GO" id="GO:0043138">
    <property type="term" value="F:3'-5' DNA helicase activity"/>
    <property type="evidence" value="ECO:0007669"/>
    <property type="project" value="TreeGrafter"/>
</dbReference>
<gene>
    <name evidence="5" type="ORF">METZ01_LOCUS434814</name>
</gene>
<dbReference type="PANTHER" id="PTHR30580:SF1">
    <property type="entry name" value="COMF OPERON PROTEIN 1"/>
    <property type="match status" value="1"/>
</dbReference>
<evidence type="ECO:0000259" key="4">
    <source>
        <dbReference type="Pfam" id="PF17764"/>
    </source>
</evidence>
<evidence type="ECO:0000313" key="5">
    <source>
        <dbReference type="EMBL" id="SVD81960.1"/>
    </source>
</evidence>
<dbReference type="PANTHER" id="PTHR30580">
    <property type="entry name" value="PRIMOSOMAL PROTEIN N"/>
    <property type="match status" value="1"/>
</dbReference>
<sequence length="245" mass="27053">MQSAAMPKVRARVIISAPLGPLDYTIPAELRSELVVGSPVRVPLGTRHLTGYIIELFDEIEESEYELKPIESIDEEKSSLPANLLELIRFAADYYGVPAGEMLDAALPATARPSAYRYRITAKGTSPLTGKLTAKDIEALEHIKTLKGDFTVAAIERGLSWTRRASLSRLKRLTEKQLIERMTKKASKARRVAAYRRLEGDPDSLLTSRQQGARSLLEKIPVSEPVTAAELAKADANAYPRLKVL</sequence>
<dbReference type="GO" id="GO:0005524">
    <property type="term" value="F:ATP binding"/>
    <property type="evidence" value="ECO:0007669"/>
    <property type="project" value="UniProtKB-KW"/>
</dbReference>
<organism evidence="5">
    <name type="scientific">marine metagenome</name>
    <dbReference type="NCBI Taxonomy" id="408172"/>
    <lineage>
        <taxon>unclassified sequences</taxon>
        <taxon>metagenomes</taxon>
        <taxon>ecological metagenomes</taxon>
    </lineage>
</organism>
<dbReference type="GO" id="GO:0003677">
    <property type="term" value="F:DNA binding"/>
    <property type="evidence" value="ECO:0007669"/>
    <property type="project" value="UniProtKB-KW"/>
</dbReference>
<dbReference type="EMBL" id="UINC01175366">
    <property type="protein sequence ID" value="SVD81960.1"/>
    <property type="molecule type" value="Genomic_DNA"/>
</dbReference>
<dbReference type="Pfam" id="PF17764">
    <property type="entry name" value="PriA_3primeBD"/>
    <property type="match status" value="1"/>
</dbReference>
<dbReference type="GO" id="GO:0006302">
    <property type="term" value="P:double-strand break repair"/>
    <property type="evidence" value="ECO:0007669"/>
    <property type="project" value="TreeGrafter"/>
</dbReference>
<feature type="non-terminal residue" evidence="5">
    <location>
        <position position="245"/>
    </location>
</feature>
<accession>A0A382YFT0</accession>
<protein>
    <recommendedName>
        <fullName evidence="4">Primosomal protein N' 3' DNA-binding domain-containing protein</fullName>
    </recommendedName>
</protein>
<evidence type="ECO:0000256" key="2">
    <source>
        <dbReference type="ARBA" id="ARBA00022840"/>
    </source>
</evidence>
<dbReference type="Gene3D" id="3.40.1440.60">
    <property type="entry name" value="PriA, 3(prime) DNA-binding domain"/>
    <property type="match status" value="1"/>
</dbReference>
<dbReference type="InterPro" id="IPR041222">
    <property type="entry name" value="PriA_3primeBD"/>
</dbReference>
<evidence type="ECO:0000256" key="1">
    <source>
        <dbReference type="ARBA" id="ARBA00022741"/>
    </source>
</evidence>
<evidence type="ECO:0000256" key="3">
    <source>
        <dbReference type="ARBA" id="ARBA00023125"/>
    </source>
</evidence>
<dbReference type="GO" id="GO:0006270">
    <property type="term" value="P:DNA replication initiation"/>
    <property type="evidence" value="ECO:0007669"/>
    <property type="project" value="TreeGrafter"/>
</dbReference>
<feature type="non-terminal residue" evidence="5">
    <location>
        <position position="1"/>
    </location>
</feature>
<name>A0A382YFT0_9ZZZZ</name>
<feature type="domain" description="Primosomal protein N' 3' DNA-binding" evidence="4">
    <location>
        <begin position="13"/>
        <end position="108"/>
    </location>
</feature>
<dbReference type="AlphaFoldDB" id="A0A382YFT0"/>
<keyword evidence="2" id="KW-0067">ATP-binding</keyword>
<proteinExistence type="predicted"/>
<keyword evidence="3" id="KW-0238">DNA-binding</keyword>
<dbReference type="InterPro" id="IPR042115">
    <property type="entry name" value="PriA_3primeBD_sf"/>
</dbReference>